<evidence type="ECO:0000256" key="8">
    <source>
        <dbReference type="ARBA" id="ARBA00023114"/>
    </source>
</evidence>
<dbReference type="GO" id="GO:0015288">
    <property type="term" value="F:porin activity"/>
    <property type="evidence" value="ECO:0007669"/>
    <property type="project" value="UniProtKB-KW"/>
</dbReference>
<keyword evidence="8" id="KW-0626">Porin</keyword>
<dbReference type="AlphaFoldDB" id="A0A1N6I9Q9"/>
<dbReference type="Gene3D" id="2.40.160.10">
    <property type="entry name" value="Porin"/>
    <property type="match status" value="1"/>
</dbReference>
<evidence type="ECO:0000256" key="3">
    <source>
        <dbReference type="ARBA" id="ARBA00022448"/>
    </source>
</evidence>
<evidence type="ECO:0000256" key="10">
    <source>
        <dbReference type="ARBA" id="ARBA00023237"/>
    </source>
</evidence>
<keyword evidence="4" id="KW-1134">Transmembrane beta strand</keyword>
<dbReference type="GO" id="GO:0046930">
    <property type="term" value="C:pore complex"/>
    <property type="evidence" value="ECO:0007669"/>
    <property type="project" value="UniProtKB-KW"/>
</dbReference>
<evidence type="ECO:0000259" key="12">
    <source>
        <dbReference type="Pfam" id="PF13609"/>
    </source>
</evidence>
<dbReference type="SUPFAM" id="SSF56935">
    <property type="entry name" value="Porins"/>
    <property type="match status" value="1"/>
</dbReference>
<protein>
    <submittedName>
        <fullName evidence="13">Outer membrane protein (Porin)</fullName>
    </submittedName>
</protein>
<dbReference type="InterPro" id="IPR050298">
    <property type="entry name" value="Gram-neg_bact_OMP"/>
</dbReference>
<dbReference type="CDD" id="cd00342">
    <property type="entry name" value="gram_neg_porins"/>
    <property type="match status" value="1"/>
</dbReference>
<evidence type="ECO:0000256" key="2">
    <source>
        <dbReference type="ARBA" id="ARBA00011233"/>
    </source>
</evidence>
<dbReference type="RefSeq" id="WP_074295468.1">
    <property type="nucleotide sequence ID" value="NZ_FSRU01000001.1"/>
</dbReference>
<keyword evidence="6 11" id="KW-0732">Signal</keyword>
<evidence type="ECO:0000256" key="1">
    <source>
        <dbReference type="ARBA" id="ARBA00004571"/>
    </source>
</evidence>
<comment type="subunit">
    <text evidence="2">Homotrimer.</text>
</comment>
<evidence type="ECO:0000256" key="11">
    <source>
        <dbReference type="SAM" id="SignalP"/>
    </source>
</evidence>
<evidence type="ECO:0000313" key="13">
    <source>
        <dbReference type="EMBL" id="SIO28695.1"/>
    </source>
</evidence>
<evidence type="ECO:0000256" key="7">
    <source>
        <dbReference type="ARBA" id="ARBA00023065"/>
    </source>
</evidence>
<proteinExistence type="predicted"/>
<keyword evidence="10" id="KW-0998">Cell outer membrane</keyword>
<dbReference type="PRINTS" id="PR00182">
    <property type="entry name" value="ECOLNEIPORIN"/>
</dbReference>
<evidence type="ECO:0000256" key="9">
    <source>
        <dbReference type="ARBA" id="ARBA00023136"/>
    </source>
</evidence>
<keyword evidence="9" id="KW-0472">Membrane</keyword>
<accession>A0A1N6I9Q9</accession>
<dbReference type="InterPro" id="IPR001702">
    <property type="entry name" value="Porin_Gram-ve"/>
</dbReference>
<dbReference type="InterPro" id="IPR002299">
    <property type="entry name" value="Porin_Neis"/>
</dbReference>
<keyword evidence="7" id="KW-0406">Ion transport</keyword>
<evidence type="ECO:0000313" key="14">
    <source>
        <dbReference type="Proteomes" id="UP000185151"/>
    </source>
</evidence>
<sequence>MKKTIFAACAAALLPCANANAQSSVTLYGLISGGIAYVSNEGGHSIVSAVSGQVQPSRWGIRGTEDLGGGTSAIFILENGFSILDGSLGQGGREFGRQAFVGLNNNAWGTLTLGRQYSPLGDALRIYESSVLWADTGAHIGDADNVFDTFRINNAVKYSSPIFAGVQLSGLYGASNDAGSFADNRAYSFGLSYNIGQLSLGAAYMELNSPNSSDNTNGAVVGDYATTFRVSPLKDNAGVALNRIAGIGGSYGFDKLSIAALATTSRFDYVDGESLRIDNYEVNGTYRPTPFMVLGLAYIYTHGEYGYSLSSPHWHQVNAGVQYLLSKATDISLVTLYQRAGGGAQFAQLYSLPASSNRSQLEVTVGLRHRF</sequence>
<dbReference type="PANTHER" id="PTHR34501:SF9">
    <property type="entry name" value="MAJOR OUTER MEMBRANE PROTEIN P.IA"/>
    <property type="match status" value="1"/>
</dbReference>
<dbReference type="GO" id="GO:0009279">
    <property type="term" value="C:cell outer membrane"/>
    <property type="evidence" value="ECO:0007669"/>
    <property type="project" value="UniProtKB-SubCell"/>
</dbReference>
<keyword evidence="3" id="KW-0813">Transport</keyword>
<evidence type="ECO:0000256" key="6">
    <source>
        <dbReference type="ARBA" id="ARBA00022729"/>
    </source>
</evidence>
<dbReference type="EMBL" id="FSRU01000001">
    <property type="protein sequence ID" value="SIO28695.1"/>
    <property type="molecule type" value="Genomic_DNA"/>
</dbReference>
<name>A0A1N6I9Q9_9BURK</name>
<comment type="subcellular location">
    <subcellularLocation>
        <location evidence="1">Cell outer membrane</location>
        <topology evidence="1">Multi-pass membrane protein</topology>
    </subcellularLocation>
</comment>
<reference evidence="13 14" key="1">
    <citation type="submission" date="2016-11" db="EMBL/GenBank/DDBJ databases">
        <authorList>
            <person name="Jaros S."/>
            <person name="Januszkiewicz K."/>
            <person name="Wedrychowicz H."/>
        </authorList>
    </citation>
    <scope>NUCLEOTIDE SEQUENCE [LARGE SCALE GENOMIC DNA]</scope>
    <source>
        <strain evidence="13 14">GAS95</strain>
    </source>
</reference>
<dbReference type="InterPro" id="IPR033900">
    <property type="entry name" value="Gram_neg_porin_domain"/>
</dbReference>
<dbReference type="GO" id="GO:0034220">
    <property type="term" value="P:monoatomic ion transmembrane transport"/>
    <property type="evidence" value="ECO:0007669"/>
    <property type="project" value="InterPro"/>
</dbReference>
<evidence type="ECO:0000256" key="5">
    <source>
        <dbReference type="ARBA" id="ARBA00022692"/>
    </source>
</evidence>
<keyword evidence="14" id="KW-1185">Reference proteome</keyword>
<dbReference type="InterPro" id="IPR023614">
    <property type="entry name" value="Porin_dom_sf"/>
</dbReference>
<evidence type="ECO:0000256" key="4">
    <source>
        <dbReference type="ARBA" id="ARBA00022452"/>
    </source>
</evidence>
<dbReference type="PANTHER" id="PTHR34501">
    <property type="entry name" value="PROTEIN YDDL-RELATED"/>
    <property type="match status" value="1"/>
</dbReference>
<dbReference type="PRINTS" id="PR00184">
    <property type="entry name" value="NEISSPPORIN"/>
</dbReference>
<dbReference type="Pfam" id="PF13609">
    <property type="entry name" value="Porin_4"/>
    <property type="match status" value="1"/>
</dbReference>
<dbReference type="OrthoDB" id="8982743at2"/>
<dbReference type="Proteomes" id="UP000185151">
    <property type="component" value="Unassembled WGS sequence"/>
</dbReference>
<feature type="chain" id="PRO_5012726475" evidence="11">
    <location>
        <begin position="22"/>
        <end position="371"/>
    </location>
</feature>
<feature type="domain" description="Porin" evidence="12">
    <location>
        <begin position="8"/>
        <end position="334"/>
    </location>
</feature>
<organism evidence="13 14">
    <name type="scientific">Paraburkholderia phenazinium</name>
    <dbReference type="NCBI Taxonomy" id="60549"/>
    <lineage>
        <taxon>Bacteria</taxon>
        <taxon>Pseudomonadati</taxon>
        <taxon>Pseudomonadota</taxon>
        <taxon>Betaproteobacteria</taxon>
        <taxon>Burkholderiales</taxon>
        <taxon>Burkholderiaceae</taxon>
        <taxon>Paraburkholderia</taxon>
    </lineage>
</organism>
<keyword evidence="5" id="KW-0812">Transmembrane</keyword>
<feature type="signal peptide" evidence="11">
    <location>
        <begin position="1"/>
        <end position="21"/>
    </location>
</feature>
<gene>
    <name evidence="13" type="ORF">SAMN05444165_1960</name>
</gene>